<feature type="transmembrane region" description="Helical" evidence="4">
    <location>
        <begin position="89"/>
        <end position="108"/>
    </location>
</feature>
<sequence>MAIIMATLFPSCFAPTLIFKFSKSGECIMSEIITMQNRTDKEILGFNRWWLFALAFLAMSVISPYEYAWSVIAPHFAKIYGWEPTKISLMFSMFVIFQAFGTLPGGIFRDKFGPKAVSVVAGIFSGIGLLVCAFGQELSYNVVLTVWCIGCFFCGFVYNAAITTCNKWFPDHRNITIGLISAAFSWGALPFIFPIRSIPESAPDSTFFNVIFIMTAVISGVIIITGLLMKDPPKGWRHSTSSSATKNKVAKRPCEKQYSMGEAMHTWQFWVLIASFVLVSASGLTFISNSIKFASAFHFSLTAGTVVTVGMAVTSGLSRVVGGWIADKIGIDKTMTIFYILCGVFSLVALFLAEAGSATGFISSCIISIFFWGALYSLFASIVGYYYGEVASGSNYGMLYASAKGLGGIYGGVLSAYLISTYGHPFTIIVSSIMALLSGLILIPLWKHPPVWKETNGVLITTH</sequence>
<dbReference type="Pfam" id="PF07690">
    <property type="entry name" value="MFS_1"/>
    <property type="match status" value="1"/>
</dbReference>
<dbReference type="KEGG" id="ddd:Dda3937_01032"/>
<dbReference type="PROSITE" id="PS50850">
    <property type="entry name" value="MFS"/>
    <property type="match status" value="1"/>
</dbReference>
<dbReference type="STRING" id="198628.Dda3937_01032"/>
<dbReference type="AlphaFoldDB" id="E0SNC7"/>
<dbReference type="InterPro" id="IPR050327">
    <property type="entry name" value="Proton-linked_MCT"/>
</dbReference>
<feature type="transmembrane region" description="Helical" evidence="4">
    <location>
        <begin position="267"/>
        <end position="287"/>
    </location>
</feature>
<reference evidence="6 7" key="1">
    <citation type="journal article" date="2011" name="J. Bacteriol.">
        <title>Genome sequence of the plant-pathogenic bacterium Dickeya dadantii 3937.</title>
        <authorList>
            <person name="Glasner J.D."/>
            <person name="Yang C.H."/>
            <person name="Reverchon S."/>
            <person name="Hugouvieux-Cotte-Pattat N."/>
            <person name="Condemine G."/>
            <person name="Bohin J.P."/>
            <person name="Van Gijsegem F."/>
            <person name="Yang S."/>
            <person name="Franza T."/>
            <person name="Expert D."/>
            <person name="Plunkett G. III"/>
            <person name="San Francisco M.J."/>
            <person name="Charkowski A.O."/>
            <person name="Py B."/>
            <person name="Bell K."/>
            <person name="Rauscher L."/>
            <person name="Rodriguez-Palenzuela P."/>
            <person name="Toussaint A."/>
            <person name="Holeva M.C."/>
            <person name="He S.Y."/>
            <person name="Douet V."/>
            <person name="Boccara M."/>
            <person name="Blanco C."/>
            <person name="Toth I."/>
            <person name="Anderson B.D."/>
            <person name="Biehl B.S."/>
            <person name="Mau B."/>
            <person name="Flynn S.M."/>
            <person name="Barras F."/>
            <person name="Lindeberg M."/>
            <person name="Birch P.R."/>
            <person name="Tsuyumu S."/>
            <person name="Shi X."/>
            <person name="Hibbing M."/>
            <person name="Yap M.N."/>
            <person name="Carpentier M."/>
            <person name="Dassa E."/>
            <person name="Umehara M."/>
            <person name="Kim J.F."/>
            <person name="Rusch M."/>
            <person name="Soni P."/>
            <person name="Mayhew G.F."/>
            <person name="Fouts D.E."/>
            <person name="Gill S.R."/>
            <person name="Blattner F.R."/>
            <person name="Keen N.T."/>
            <person name="Perna N.T."/>
        </authorList>
    </citation>
    <scope>NUCLEOTIDE SEQUENCE [LARGE SCALE GENOMIC DNA]</scope>
    <source>
        <strain evidence="6 7">3937</strain>
    </source>
</reference>
<accession>E0SNC7</accession>
<dbReference type="InterPro" id="IPR020846">
    <property type="entry name" value="MFS_dom"/>
</dbReference>
<dbReference type="eggNOG" id="COG2223">
    <property type="taxonomic scope" value="Bacteria"/>
</dbReference>
<dbReference type="EMBL" id="CP002038">
    <property type="protein sequence ID" value="ADN00678.1"/>
    <property type="molecule type" value="Genomic_DNA"/>
</dbReference>
<feature type="transmembrane region" description="Helical" evidence="4">
    <location>
        <begin position="48"/>
        <end position="68"/>
    </location>
</feature>
<dbReference type="GO" id="GO:0022857">
    <property type="term" value="F:transmembrane transporter activity"/>
    <property type="evidence" value="ECO:0007669"/>
    <property type="project" value="InterPro"/>
</dbReference>
<dbReference type="CDD" id="cd17353">
    <property type="entry name" value="MFS_OFA_like"/>
    <property type="match status" value="1"/>
</dbReference>
<feature type="transmembrane region" description="Helical" evidence="4">
    <location>
        <begin position="114"/>
        <end position="135"/>
    </location>
</feature>
<dbReference type="Proteomes" id="UP000006859">
    <property type="component" value="Chromosome"/>
</dbReference>
<evidence type="ECO:0000259" key="5">
    <source>
        <dbReference type="PROSITE" id="PS50850"/>
    </source>
</evidence>
<evidence type="ECO:0000256" key="1">
    <source>
        <dbReference type="ARBA" id="ARBA00022692"/>
    </source>
</evidence>
<feature type="transmembrane region" description="Helical" evidence="4">
    <location>
        <begin position="426"/>
        <end position="446"/>
    </location>
</feature>
<evidence type="ECO:0000256" key="2">
    <source>
        <dbReference type="ARBA" id="ARBA00022989"/>
    </source>
</evidence>
<organism evidence="6 7">
    <name type="scientific">Dickeya dadantii (strain 3937)</name>
    <name type="common">Erwinia chrysanthemi (strain 3937)</name>
    <dbReference type="NCBI Taxonomy" id="198628"/>
    <lineage>
        <taxon>Bacteria</taxon>
        <taxon>Pseudomonadati</taxon>
        <taxon>Pseudomonadota</taxon>
        <taxon>Gammaproteobacteria</taxon>
        <taxon>Enterobacterales</taxon>
        <taxon>Pectobacteriaceae</taxon>
        <taxon>Dickeya</taxon>
    </lineage>
</organism>
<feature type="domain" description="Major facilitator superfamily (MFS) profile" evidence="5">
    <location>
        <begin position="44"/>
        <end position="450"/>
    </location>
</feature>
<feature type="transmembrane region" description="Helical" evidence="4">
    <location>
        <begin position="337"/>
        <end position="353"/>
    </location>
</feature>
<dbReference type="InterPro" id="IPR011701">
    <property type="entry name" value="MFS"/>
</dbReference>
<dbReference type="HOGENOM" id="CLU_001265_59_7_6"/>
<keyword evidence="3 4" id="KW-0472">Membrane</keyword>
<protein>
    <submittedName>
        <fullName evidence="6">Oxalate/formate antiporter</fullName>
    </submittedName>
</protein>
<dbReference type="Gene3D" id="1.20.1250.20">
    <property type="entry name" value="MFS general substrate transporter like domains"/>
    <property type="match status" value="2"/>
</dbReference>
<evidence type="ECO:0000313" key="6">
    <source>
        <dbReference type="EMBL" id="ADN00678.1"/>
    </source>
</evidence>
<feature type="transmembrane region" description="Helical" evidence="4">
    <location>
        <begin position="142"/>
        <end position="162"/>
    </location>
</feature>
<evidence type="ECO:0000256" key="3">
    <source>
        <dbReference type="ARBA" id="ARBA00023136"/>
    </source>
</evidence>
<feature type="transmembrane region" description="Helical" evidence="4">
    <location>
        <begin position="299"/>
        <end position="317"/>
    </location>
</feature>
<feature type="transmembrane region" description="Helical" evidence="4">
    <location>
        <begin position="174"/>
        <end position="195"/>
    </location>
</feature>
<dbReference type="InterPro" id="IPR036259">
    <property type="entry name" value="MFS_trans_sf"/>
</dbReference>
<feature type="transmembrane region" description="Helical" evidence="4">
    <location>
        <begin position="399"/>
        <end position="419"/>
    </location>
</feature>
<dbReference type="SUPFAM" id="SSF103473">
    <property type="entry name" value="MFS general substrate transporter"/>
    <property type="match status" value="1"/>
</dbReference>
<proteinExistence type="predicted"/>
<evidence type="ECO:0000313" key="7">
    <source>
        <dbReference type="Proteomes" id="UP000006859"/>
    </source>
</evidence>
<name>E0SNC7_DICD3</name>
<feature type="transmembrane region" description="Helical" evidence="4">
    <location>
        <begin position="207"/>
        <end position="229"/>
    </location>
</feature>
<keyword evidence="1 4" id="KW-0812">Transmembrane</keyword>
<keyword evidence="7" id="KW-1185">Reference proteome</keyword>
<feature type="transmembrane region" description="Helical" evidence="4">
    <location>
        <begin position="365"/>
        <end position="387"/>
    </location>
</feature>
<keyword evidence="2 4" id="KW-1133">Transmembrane helix</keyword>
<dbReference type="PANTHER" id="PTHR11360:SF304">
    <property type="entry name" value="MFS DOMAIN-CONTAINING PROTEIN"/>
    <property type="match status" value="1"/>
</dbReference>
<dbReference type="PANTHER" id="PTHR11360">
    <property type="entry name" value="MONOCARBOXYLATE TRANSPORTER"/>
    <property type="match status" value="1"/>
</dbReference>
<gene>
    <name evidence="6" type="ordered locus">Dda3937_01032</name>
</gene>
<evidence type="ECO:0000256" key="4">
    <source>
        <dbReference type="SAM" id="Phobius"/>
    </source>
</evidence>